<dbReference type="AlphaFoldDB" id="I7MHA5"/>
<reference evidence="7" key="1">
    <citation type="journal article" date="2006" name="PLoS Biol.">
        <title>Macronuclear genome sequence of the ciliate Tetrahymena thermophila, a model eukaryote.</title>
        <authorList>
            <person name="Eisen J.A."/>
            <person name="Coyne R.S."/>
            <person name="Wu M."/>
            <person name="Wu D."/>
            <person name="Thiagarajan M."/>
            <person name="Wortman J.R."/>
            <person name="Badger J.H."/>
            <person name="Ren Q."/>
            <person name="Amedeo P."/>
            <person name="Jones K.M."/>
            <person name="Tallon L.J."/>
            <person name="Delcher A.L."/>
            <person name="Salzberg S.L."/>
            <person name="Silva J.C."/>
            <person name="Haas B.J."/>
            <person name="Majoros W.H."/>
            <person name="Farzad M."/>
            <person name="Carlton J.M."/>
            <person name="Smith R.K. Jr."/>
            <person name="Garg J."/>
            <person name="Pearlman R.E."/>
            <person name="Karrer K.M."/>
            <person name="Sun L."/>
            <person name="Manning G."/>
            <person name="Elde N.C."/>
            <person name="Turkewitz A.P."/>
            <person name="Asai D.J."/>
            <person name="Wilkes D.E."/>
            <person name="Wang Y."/>
            <person name="Cai H."/>
            <person name="Collins K."/>
            <person name="Stewart B.A."/>
            <person name="Lee S.R."/>
            <person name="Wilamowska K."/>
            <person name="Weinberg Z."/>
            <person name="Ruzzo W.L."/>
            <person name="Wloga D."/>
            <person name="Gaertig J."/>
            <person name="Frankel J."/>
            <person name="Tsao C.-C."/>
            <person name="Gorovsky M.A."/>
            <person name="Keeling P.J."/>
            <person name="Waller R.F."/>
            <person name="Patron N.J."/>
            <person name="Cherry J.M."/>
            <person name="Stover N.A."/>
            <person name="Krieger C.J."/>
            <person name="del Toro C."/>
            <person name="Ryder H.F."/>
            <person name="Williamson S.C."/>
            <person name="Barbeau R.A."/>
            <person name="Hamilton E.P."/>
            <person name="Orias E."/>
        </authorList>
    </citation>
    <scope>NUCLEOTIDE SEQUENCE [LARGE SCALE GENOMIC DNA]</scope>
    <source>
        <strain evidence="7">SB210</strain>
    </source>
</reference>
<dbReference type="InParanoid" id="I7MHA5"/>
<gene>
    <name evidence="6" type="ORF">TTHERM_00058930</name>
</gene>
<organism evidence="6 7">
    <name type="scientific">Tetrahymena thermophila (strain SB210)</name>
    <dbReference type="NCBI Taxonomy" id="312017"/>
    <lineage>
        <taxon>Eukaryota</taxon>
        <taxon>Sar</taxon>
        <taxon>Alveolata</taxon>
        <taxon>Ciliophora</taxon>
        <taxon>Intramacronucleata</taxon>
        <taxon>Oligohymenophorea</taxon>
        <taxon>Hymenostomatida</taxon>
        <taxon>Tetrahymenina</taxon>
        <taxon>Tetrahymenidae</taxon>
        <taxon>Tetrahymena</taxon>
    </lineage>
</organism>
<evidence type="ECO:0000256" key="5">
    <source>
        <dbReference type="SAM" id="Phobius"/>
    </source>
</evidence>
<dbReference type="RefSeq" id="XP_001007626.2">
    <property type="nucleotide sequence ID" value="XM_001007626.3"/>
</dbReference>
<dbReference type="KEGG" id="tet:TTHERM_00058930"/>
<dbReference type="Proteomes" id="UP000009168">
    <property type="component" value="Unassembled WGS sequence"/>
</dbReference>
<evidence type="ECO:0000313" key="7">
    <source>
        <dbReference type="Proteomes" id="UP000009168"/>
    </source>
</evidence>
<evidence type="ECO:0000256" key="1">
    <source>
        <dbReference type="ARBA" id="ARBA00004141"/>
    </source>
</evidence>
<dbReference type="eggNOG" id="ENOG502SXQ2">
    <property type="taxonomic scope" value="Eukaryota"/>
</dbReference>
<dbReference type="GeneID" id="7829541"/>
<accession>I7MHA5</accession>
<feature type="transmembrane region" description="Helical" evidence="5">
    <location>
        <begin position="58"/>
        <end position="80"/>
    </location>
</feature>
<dbReference type="GO" id="GO:0016020">
    <property type="term" value="C:membrane"/>
    <property type="evidence" value="ECO:0007669"/>
    <property type="project" value="UniProtKB-SubCell"/>
</dbReference>
<keyword evidence="7" id="KW-1185">Reference proteome</keyword>
<evidence type="ECO:0000313" key="6">
    <source>
        <dbReference type="EMBL" id="EAR87381.2"/>
    </source>
</evidence>
<dbReference type="InterPro" id="IPR013714">
    <property type="entry name" value="Golgi_TVP15"/>
</dbReference>
<dbReference type="EMBL" id="GG662853">
    <property type="protein sequence ID" value="EAR87381.2"/>
    <property type="molecule type" value="Genomic_DNA"/>
</dbReference>
<keyword evidence="3 5" id="KW-1133">Transmembrane helix</keyword>
<evidence type="ECO:0000256" key="4">
    <source>
        <dbReference type="ARBA" id="ARBA00023136"/>
    </source>
</evidence>
<evidence type="ECO:0000256" key="3">
    <source>
        <dbReference type="ARBA" id="ARBA00022989"/>
    </source>
</evidence>
<comment type="subcellular location">
    <subcellularLocation>
        <location evidence="1">Membrane</location>
        <topology evidence="1">Multi-pass membrane protein</topology>
    </subcellularLocation>
</comment>
<keyword evidence="4 5" id="KW-0472">Membrane</keyword>
<dbReference type="PANTHER" id="PTHR28128">
    <property type="entry name" value="GOLGI APPARATUS MEMBRANE PROTEIN TVP15"/>
    <property type="match status" value="1"/>
</dbReference>
<dbReference type="OMA" id="MTCFGRG"/>
<keyword evidence="2 5" id="KW-0812">Transmembrane</keyword>
<feature type="transmembrane region" description="Helical" evidence="5">
    <location>
        <begin position="25"/>
        <end position="46"/>
    </location>
</feature>
<dbReference type="Pfam" id="PF08507">
    <property type="entry name" value="COPI_assoc"/>
    <property type="match status" value="1"/>
</dbReference>
<feature type="transmembrane region" description="Helical" evidence="5">
    <location>
        <begin position="92"/>
        <end position="111"/>
    </location>
</feature>
<name>I7MHA5_TETTS</name>
<feature type="transmembrane region" description="Helical" evidence="5">
    <location>
        <begin position="123"/>
        <end position="142"/>
    </location>
</feature>
<evidence type="ECO:0000256" key="2">
    <source>
        <dbReference type="ARBA" id="ARBA00022692"/>
    </source>
</evidence>
<dbReference type="PANTHER" id="PTHR28128:SF3">
    <property type="entry name" value="CHROMOSOME UNDETERMINED SCAFFOLD_46, WHOLE GENOME SHOTGUN SEQUENCE"/>
    <property type="match status" value="1"/>
</dbReference>
<dbReference type="HOGENOM" id="CLU_1647166_0_0_1"/>
<sequence>MSQNKFSEFGDYVEKKSKQYDFPKYIRIINLGIGGLLIFIGIWKIITLQIFTNILTLKFFNVFVPFFFILFGGILLLSELKPELIIEYLKILKTYIGLGSFYLFLSSLTVYNVEQETNAILGWIYGIILFTVGVYYIILHFISKQKEQNESASSSFSAPLV</sequence>
<proteinExistence type="predicted"/>
<protein>
    <submittedName>
        <fullName evidence="6">COPI associated protein</fullName>
    </submittedName>
</protein>